<accession>A0ABW3QH45</accession>
<dbReference type="Gene3D" id="1.10.10.60">
    <property type="entry name" value="Homeodomain-like"/>
    <property type="match status" value="2"/>
</dbReference>
<keyword evidence="6" id="KW-1185">Reference proteome</keyword>
<dbReference type="InterPro" id="IPR037923">
    <property type="entry name" value="HTH-like"/>
</dbReference>
<evidence type="ECO:0000313" key="6">
    <source>
        <dbReference type="Proteomes" id="UP001597116"/>
    </source>
</evidence>
<feature type="domain" description="HTH araC/xylS-type" evidence="4">
    <location>
        <begin position="192"/>
        <end position="290"/>
    </location>
</feature>
<proteinExistence type="predicted"/>
<protein>
    <submittedName>
        <fullName evidence="5">Helix-turn-helix domain-containing protein</fullName>
    </submittedName>
</protein>
<dbReference type="InterPro" id="IPR018060">
    <property type="entry name" value="HTH_AraC"/>
</dbReference>
<dbReference type="Proteomes" id="UP001597116">
    <property type="component" value="Unassembled WGS sequence"/>
</dbReference>
<evidence type="ECO:0000256" key="1">
    <source>
        <dbReference type="ARBA" id="ARBA00023015"/>
    </source>
</evidence>
<name>A0ABW3QH45_9BACT</name>
<evidence type="ECO:0000259" key="4">
    <source>
        <dbReference type="PROSITE" id="PS01124"/>
    </source>
</evidence>
<sequence length="300" mass="34811">MQSSFFKYLNIGKTEEDWGIYVTSVGYSKVEPHQNYPNQRHPDSHTLTWNRGRILSDYYIIFITKGKGIFDAANLQPTEVTAGKCFFLFPEVWHRYKPDPKSGWEEYWLGFNGYYIQHLMKGTYFSPEKPFIDIQSNKEILVLFHKIIDYVEAANVGYHQQIAGITLQILGLLNTVSTFKDYDNDPVGKLIAKAKFILQESFETQVNMEEIAQQLPMGYSAFRKAFKRISGLSPNQYHLNLRLNRAKDLLTNTNLTISEISNQTGFESVYYFSKLFKKKNGVSPNEFRKTELVKLSDRKS</sequence>
<keyword evidence="1" id="KW-0805">Transcription regulation</keyword>
<dbReference type="Gene3D" id="2.60.120.280">
    <property type="entry name" value="Regulatory protein AraC"/>
    <property type="match status" value="1"/>
</dbReference>
<dbReference type="InterPro" id="IPR020449">
    <property type="entry name" value="Tscrpt_reg_AraC-type_HTH"/>
</dbReference>
<evidence type="ECO:0000313" key="5">
    <source>
        <dbReference type="EMBL" id="MFD1141133.1"/>
    </source>
</evidence>
<reference evidence="6" key="1">
    <citation type="journal article" date="2019" name="Int. J. Syst. Evol. Microbiol.">
        <title>The Global Catalogue of Microorganisms (GCM) 10K type strain sequencing project: providing services to taxonomists for standard genome sequencing and annotation.</title>
        <authorList>
            <consortium name="The Broad Institute Genomics Platform"/>
            <consortium name="The Broad Institute Genome Sequencing Center for Infectious Disease"/>
            <person name="Wu L."/>
            <person name="Ma J."/>
        </authorList>
    </citation>
    <scope>NUCLEOTIDE SEQUENCE [LARGE SCALE GENOMIC DNA]</scope>
    <source>
        <strain evidence="6">CCUG 55608</strain>
    </source>
</reference>
<keyword evidence="3" id="KW-0804">Transcription</keyword>
<dbReference type="Pfam" id="PF12833">
    <property type="entry name" value="HTH_18"/>
    <property type="match status" value="1"/>
</dbReference>
<dbReference type="Pfam" id="PF02311">
    <property type="entry name" value="AraC_binding"/>
    <property type="match status" value="1"/>
</dbReference>
<dbReference type="InterPro" id="IPR009057">
    <property type="entry name" value="Homeodomain-like_sf"/>
</dbReference>
<comment type="caution">
    <text evidence="5">The sequence shown here is derived from an EMBL/GenBank/DDBJ whole genome shotgun (WGS) entry which is preliminary data.</text>
</comment>
<evidence type="ECO:0000256" key="3">
    <source>
        <dbReference type="ARBA" id="ARBA00023163"/>
    </source>
</evidence>
<dbReference type="RefSeq" id="WP_379884178.1">
    <property type="nucleotide sequence ID" value="NZ_JBHTLP010000007.1"/>
</dbReference>
<dbReference type="PROSITE" id="PS01124">
    <property type="entry name" value="HTH_ARAC_FAMILY_2"/>
    <property type="match status" value="1"/>
</dbReference>
<dbReference type="EMBL" id="JBHTLP010000007">
    <property type="protein sequence ID" value="MFD1141133.1"/>
    <property type="molecule type" value="Genomic_DNA"/>
</dbReference>
<dbReference type="SUPFAM" id="SSF51215">
    <property type="entry name" value="Regulatory protein AraC"/>
    <property type="match status" value="1"/>
</dbReference>
<dbReference type="SUPFAM" id="SSF46689">
    <property type="entry name" value="Homeodomain-like"/>
    <property type="match status" value="2"/>
</dbReference>
<keyword evidence="2" id="KW-0238">DNA-binding</keyword>
<dbReference type="PANTHER" id="PTHR43280:SF30">
    <property type="entry name" value="MMSAB OPERON REGULATORY PROTEIN"/>
    <property type="match status" value="1"/>
</dbReference>
<gene>
    <name evidence="5" type="ORF">ACFQ4C_08440</name>
</gene>
<dbReference type="PROSITE" id="PS00041">
    <property type="entry name" value="HTH_ARAC_FAMILY_1"/>
    <property type="match status" value="1"/>
</dbReference>
<organism evidence="5 6">
    <name type="scientific">Larkinella insperata</name>
    <dbReference type="NCBI Taxonomy" id="332158"/>
    <lineage>
        <taxon>Bacteria</taxon>
        <taxon>Pseudomonadati</taxon>
        <taxon>Bacteroidota</taxon>
        <taxon>Cytophagia</taxon>
        <taxon>Cytophagales</taxon>
        <taxon>Spirosomataceae</taxon>
        <taxon>Larkinella</taxon>
    </lineage>
</organism>
<dbReference type="SMART" id="SM00342">
    <property type="entry name" value="HTH_ARAC"/>
    <property type="match status" value="1"/>
</dbReference>
<dbReference type="PRINTS" id="PR00032">
    <property type="entry name" value="HTHARAC"/>
</dbReference>
<dbReference type="InterPro" id="IPR018062">
    <property type="entry name" value="HTH_AraC-typ_CS"/>
</dbReference>
<dbReference type="PANTHER" id="PTHR43280">
    <property type="entry name" value="ARAC-FAMILY TRANSCRIPTIONAL REGULATOR"/>
    <property type="match status" value="1"/>
</dbReference>
<dbReference type="InterPro" id="IPR003313">
    <property type="entry name" value="AraC-bd"/>
</dbReference>
<evidence type="ECO:0000256" key="2">
    <source>
        <dbReference type="ARBA" id="ARBA00023125"/>
    </source>
</evidence>